<dbReference type="Proteomes" id="UP000277236">
    <property type="component" value="Unassembled WGS sequence"/>
</dbReference>
<sequence>MSRRIQPLRLTPEAAGTLQAAHTKATTDLREMTRFRKEFDRQLTAMIGHAAMRQLRKDTERALLLADLVKEAA</sequence>
<protein>
    <submittedName>
        <fullName evidence="2">Uncharacterized protein</fullName>
    </submittedName>
</protein>
<evidence type="ECO:0000313" key="3">
    <source>
        <dbReference type="Proteomes" id="UP000277236"/>
    </source>
</evidence>
<dbReference type="OrthoDB" id="6961941at2"/>
<evidence type="ECO:0000256" key="1">
    <source>
        <dbReference type="SAM" id="MobiDB-lite"/>
    </source>
</evidence>
<dbReference type="AlphaFoldDB" id="A0A3M4LWY3"/>
<organism evidence="2 3">
    <name type="scientific">Pseudomonas cichorii</name>
    <dbReference type="NCBI Taxonomy" id="36746"/>
    <lineage>
        <taxon>Bacteria</taxon>
        <taxon>Pseudomonadati</taxon>
        <taxon>Pseudomonadota</taxon>
        <taxon>Gammaproteobacteria</taxon>
        <taxon>Pseudomonadales</taxon>
        <taxon>Pseudomonadaceae</taxon>
        <taxon>Pseudomonas</taxon>
    </lineage>
</organism>
<accession>A0A3M4LWY3</accession>
<gene>
    <name evidence="2" type="ORF">ALQ04_01645</name>
</gene>
<evidence type="ECO:0000313" key="2">
    <source>
        <dbReference type="EMBL" id="RMQ45996.1"/>
    </source>
</evidence>
<name>A0A3M4LWY3_PSECI</name>
<proteinExistence type="predicted"/>
<dbReference type="EMBL" id="RBRE01000044">
    <property type="protein sequence ID" value="RMQ45996.1"/>
    <property type="molecule type" value="Genomic_DNA"/>
</dbReference>
<dbReference type="RefSeq" id="WP_122316109.1">
    <property type="nucleotide sequence ID" value="NZ_RBRE01000044.1"/>
</dbReference>
<reference evidence="2 3" key="1">
    <citation type="submission" date="2018-08" db="EMBL/GenBank/DDBJ databases">
        <title>Recombination of ecologically and evolutionarily significant loci maintains genetic cohesion in the Pseudomonas syringae species complex.</title>
        <authorList>
            <person name="Dillon M."/>
            <person name="Thakur S."/>
            <person name="Almeida R.N.D."/>
            <person name="Weir B.S."/>
            <person name="Guttman D.S."/>
        </authorList>
    </citation>
    <scope>NUCLEOTIDE SEQUENCE [LARGE SCALE GENOMIC DNA]</scope>
    <source>
        <strain evidence="2 3">ICMP 3353</strain>
    </source>
</reference>
<feature type="region of interest" description="Disordered" evidence="1">
    <location>
        <begin position="1"/>
        <end position="25"/>
    </location>
</feature>
<comment type="caution">
    <text evidence="2">The sequence shown here is derived from an EMBL/GenBank/DDBJ whole genome shotgun (WGS) entry which is preliminary data.</text>
</comment>